<name>A0A0L6VLX3_9BASI</name>
<protein>
    <submittedName>
        <fullName evidence="1">Uncharacterized protein</fullName>
    </submittedName>
</protein>
<reference evidence="1 2" key="1">
    <citation type="submission" date="2015-08" db="EMBL/GenBank/DDBJ databases">
        <title>Next Generation Sequencing and Analysis of the Genome of Puccinia sorghi L Schw, the Causal Agent of Maize Common Rust.</title>
        <authorList>
            <person name="Rochi L."/>
            <person name="Burguener G."/>
            <person name="Darino M."/>
            <person name="Turjanski A."/>
            <person name="Kreff E."/>
            <person name="Dieguez M.J."/>
            <person name="Sacco F."/>
        </authorList>
    </citation>
    <scope>NUCLEOTIDE SEQUENCE [LARGE SCALE GENOMIC DNA]</scope>
    <source>
        <strain evidence="1 2">RO10H11247</strain>
    </source>
</reference>
<dbReference type="Proteomes" id="UP000037035">
    <property type="component" value="Unassembled WGS sequence"/>
</dbReference>
<dbReference type="STRING" id="27349.A0A0L6VLX3"/>
<comment type="caution">
    <text evidence="1">The sequence shown here is derived from an EMBL/GenBank/DDBJ whole genome shotgun (WGS) entry which is preliminary data.</text>
</comment>
<organism evidence="1 2">
    <name type="scientific">Puccinia sorghi</name>
    <dbReference type="NCBI Taxonomy" id="27349"/>
    <lineage>
        <taxon>Eukaryota</taxon>
        <taxon>Fungi</taxon>
        <taxon>Dikarya</taxon>
        <taxon>Basidiomycota</taxon>
        <taxon>Pucciniomycotina</taxon>
        <taxon>Pucciniomycetes</taxon>
        <taxon>Pucciniales</taxon>
        <taxon>Pucciniaceae</taxon>
        <taxon>Puccinia</taxon>
    </lineage>
</organism>
<dbReference type="AlphaFoldDB" id="A0A0L6VLX3"/>
<accession>A0A0L6VLX3</accession>
<keyword evidence="2" id="KW-1185">Reference proteome</keyword>
<evidence type="ECO:0000313" key="1">
    <source>
        <dbReference type="EMBL" id="KNZ61704.1"/>
    </source>
</evidence>
<evidence type="ECO:0000313" key="2">
    <source>
        <dbReference type="Proteomes" id="UP000037035"/>
    </source>
</evidence>
<dbReference type="EMBL" id="LAVV01004109">
    <property type="protein sequence ID" value="KNZ61704.1"/>
    <property type="molecule type" value="Genomic_DNA"/>
</dbReference>
<sequence length="151" mass="17101">MGQVKEDARRVLKMEARLHEEESRVLEDWEKQGVDSELVMEKNELKESIGSVYEQDHEWIRHAIAILPRLLAKSIHAFMLNQHLYKHVVEDEQQEDGGGVDRALGHLRPAQGIGGSGLRLDAELVYKEVLGVLAEAISTMNWRLGVLVLAE</sequence>
<proteinExistence type="predicted"/>
<gene>
    <name evidence="1" type="ORF">VP01_1369g6</name>
</gene>
<dbReference type="VEuPathDB" id="FungiDB:VP01_1369g6"/>